<feature type="transmembrane region" description="Helical" evidence="11">
    <location>
        <begin position="96"/>
        <end position="116"/>
    </location>
</feature>
<dbReference type="PANTHER" id="PTHR21522:SF30">
    <property type="entry name" value="GH01206P"/>
    <property type="match status" value="1"/>
</dbReference>
<keyword evidence="4" id="KW-1003">Cell membrane</keyword>
<sequence>MQKLLSNIYCETLVLFGLVLPLSEVLVKDSQKADLLQGYHLVYYVFLCTGGLLYLIWMYATMVKDRTVVNIVKSYRGDEETYNILKRRFRGPINRYGSFYLRLGAIAFGVGSMVYTCLELGNAFEKYKTDCGHLSLAVPPAFRLALTIAQMQFIFLNNQNMDLYSKPMLSRFGLMHLVAVNLCEWLNVIIQETKHEIEHSSHIKINVSAQEFFNDTNCTNEAMMSSVINNFSHFLFPCTIEYSLICAVIMVDMWLDVKKLPNKDIIAKLYPSNRMKANKASHIFTVDCANSHKGLLCGLIVLVLTVICQTLYFFYKNDHDEAAQLSIDVCEMVLYILASLATVSASIQFRSARTSESIAAYNMDSCLILMAQFGVSLYSIFRLIGLSLVEAETTAGLCIETASLVQSLSQTVFIVHGQSLSIHTSDSRPARQLITFLLPCNIALWTINTLVKNRASSDELLINLFNQWAWTTVTRIAMPLSIFYRFHSTICLFEMWKNAYKRSSHLVHHVDD</sequence>
<evidence type="ECO:0000313" key="12">
    <source>
        <dbReference type="EMBL" id="BES89838.1"/>
    </source>
</evidence>
<evidence type="ECO:0000256" key="3">
    <source>
        <dbReference type="ARBA" id="ARBA00022448"/>
    </source>
</evidence>
<dbReference type="EMBL" id="AP028910">
    <property type="protein sequence ID" value="BES89838.1"/>
    <property type="molecule type" value="Genomic_DNA"/>
</dbReference>
<evidence type="ECO:0000256" key="5">
    <source>
        <dbReference type="ARBA" id="ARBA00022692"/>
    </source>
</evidence>
<name>A0ABN7ACS3_9HEMI</name>
<keyword evidence="10" id="KW-0407">Ion channel</keyword>
<proteinExistence type="inferred from homology"/>
<feature type="transmembrane region" description="Helical" evidence="11">
    <location>
        <begin position="332"/>
        <end position="349"/>
    </location>
</feature>
<feature type="transmembrane region" description="Helical" evidence="11">
    <location>
        <begin position="294"/>
        <end position="312"/>
    </location>
</feature>
<gene>
    <name evidence="12" type="ORF">NTJ_02645</name>
</gene>
<organism evidence="12 13">
    <name type="scientific">Nesidiocoris tenuis</name>
    <dbReference type="NCBI Taxonomy" id="355587"/>
    <lineage>
        <taxon>Eukaryota</taxon>
        <taxon>Metazoa</taxon>
        <taxon>Ecdysozoa</taxon>
        <taxon>Arthropoda</taxon>
        <taxon>Hexapoda</taxon>
        <taxon>Insecta</taxon>
        <taxon>Pterygota</taxon>
        <taxon>Neoptera</taxon>
        <taxon>Paraneoptera</taxon>
        <taxon>Hemiptera</taxon>
        <taxon>Heteroptera</taxon>
        <taxon>Panheteroptera</taxon>
        <taxon>Cimicomorpha</taxon>
        <taxon>Miridae</taxon>
        <taxon>Dicyphina</taxon>
        <taxon>Nesidiocoris</taxon>
    </lineage>
</organism>
<dbReference type="Pfam" id="PF03189">
    <property type="entry name" value="Otopetrin"/>
    <property type="match status" value="1"/>
</dbReference>
<dbReference type="PANTHER" id="PTHR21522">
    <property type="entry name" value="PROTON CHANNEL OTOP"/>
    <property type="match status" value="1"/>
</dbReference>
<evidence type="ECO:0000313" key="13">
    <source>
        <dbReference type="Proteomes" id="UP001307889"/>
    </source>
</evidence>
<keyword evidence="7 11" id="KW-1133">Transmembrane helix</keyword>
<keyword evidence="9 11" id="KW-0472">Membrane</keyword>
<dbReference type="Proteomes" id="UP001307889">
    <property type="component" value="Chromosome 2"/>
</dbReference>
<protein>
    <submittedName>
        <fullName evidence="12">Otopetrin</fullName>
    </submittedName>
</protein>
<feature type="transmembrane region" description="Helical" evidence="11">
    <location>
        <begin position="234"/>
        <end position="255"/>
    </location>
</feature>
<evidence type="ECO:0000256" key="4">
    <source>
        <dbReference type="ARBA" id="ARBA00022475"/>
    </source>
</evidence>
<evidence type="ECO:0000256" key="1">
    <source>
        <dbReference type="ARBA" id="ARBA00004651"/>
    </source>
</evidence>
<evidence type="ECO:0000256" key="10">
    <source>
        <dbReference type="ARBA" id="ARBA00023303"/>
    </source>
</evidence>
<evidence type="ECO:0000256" key="6">
    <source>
        <dbReference type="ARBA" id="ARBA00022781"/>
    </source>
</evidence>
<evidence type="ECO:0000256" key="7">
    <source>
        <dbReference type="ARBA" id="ARBA00022989"/>
    </source>
</evidence>
<reference evidence="12 13" key="1">
    <citation type="submission" date="2023-09" db="EMBL/GenBank/DDBJ databases">
        <title>Nesidiocoris tenuis whole genome shotgun sequence.</title>
        <authorList>
            <person name="Shibata T."/>
            <person name="Shimoda M."/>
            <person name="Kobayashi T."/>
            <person name="Uehara T."/>
        </authorList>
    </citation>
    <scope>NUCLEOTIDE SEQUENCE [LARGE SCALE GENOMIC DNA]</scope>
    <source>
        <strain evidence="12 13">Japan</strain>
    </source>
</reference>
<accession>A0ABN7ACS3</accession>
<comment type="subcellular location">
    <subcellularLocation>
        <location evidence="1">Cell membrane</location>
        <topology evidence="1">Multi-pass membrane protein</topology>
    </subcellularLocation>
</comment>
<keyword evidence="3" id="KW-0813">Transport</keyword>
<keyword evidence="5 11" id="KW-0812">Transmembrane</keyword>
<evidence type="ECO:0000256" key="2">
    <source>
        <dbReference type="ARBA" id="ARBA00006513"/>
    </source>
</evidence>
<evidence type="ECO:0000256" key="11">
    <source>
        <dbReference type="SAM" id="Phobius"/>
    </source>
</evidence>
<feature type="transmembrane region" description="Helical" evidence="11">
    <location>
        <begin position="41"/>
        <end position="60"/>
    </location>
</feature>
<keyword evidence="13" id="KW-1185">Reference proteome</keyword>
<feature type="transmembrane region" description="Helical" evidence="11">
    <location>
        <begin position="361"/>
        <end position="381"/>
    </location>
</feature>
<comment type="similarity">
    <text evidence="2">Belongs to the otopetrin family.</text>
</comment>
<dbReference type="InterPro" id="IPR004878">
    <property type="entry name" value="Otopetrin"/>
</dbReference>
<keyword evidence="6" id="KW-0375">Hydrogen ion transport</keyword>
<keyword evidence="8" id="KW-0406">Ion transport</keyword>
<evidence type="ECO:0000256" key="8">
    <source>
        <dbReference type="ARBA" id="ARBA00023065"/>
    </source>
</evidence>
<evidence type="ECO:0000256" key="9">
    <source>
        <dbReference type="ARBA" id="ARBA00023136"/>
    </source>
</evidence>